<dbReference type="EMBL" id="CAADEX010000080">
    <property type="protein sequence ID" value="VFJ59115.1"/>
    <property type="molecule type" value="Genomic_DNA"/>
</dbReference>
<dbReference type="AlphaFoldDB" id="A0A450SY65"/>
<organism evidence="1">
    <name type="scientific">Candidatus Kentrum sp. DK</name>
    <dbReference type="NCBI Taxonomy" id="2126562"/>
    <lineage>
        <taxon>Bacteria</taxon>
        <taxon>Pseudomonadati</taxon>
        <taxon>Pseudomonadota</taxon>
        <taxon>Gammaproteobacteria</taxon>
        <taxon>Candidatus Kentrum</taxon>
    </lineage>
</organism>
<evidence type="ECO:0000313" key="1">
    <source>
        <dbReference type="EMBL" id="VFJ59115.1"/>
    </source>
</evidence>
<name>A0A450SY65_9GAMM</name>
<gene>
    <name evidence="1" type="ORF">BECKDK2373B_GA0170837_108013</name>
</gene>
<protein>
    <submittedName>
        <fullName evidence="1">Uncharacterized protein</fullName>
    </submittedName>
</protein>
<proteinExistence type="predicted"/>
<accession>A0A450SY65</accession>
<sequence>MTTENQNQNQTAPFGRIVHEINPVTFVVDAGADKGISVDQHLSVYTSGEVIMDPDTGSELARLKLTKGIIKVIDVQEKVCLAIFKTNSVGRCLCREFPTVGDKVRPVEDTGD</sequence>
<reference evidence="1" key="1">
    <citation type="submission" date="2019-02" db="EMBL/GenBank/DDBJ databases">
        <authorList>
            <person name="Gruber-Vodicka R. H."/>
            <person name="Seah K. B. B."/>
        </authorList>
    </citation>
    <scope>NUCLEOTIDE SEQUENCE</scope>
    <source>
        <strain evidence="1">BECK_DK47</strain>
    </source>
</reference>